<reference evidence="1 2" key="1">
    <citation type="journal article" date="2014" name="PLoS Genet.">
        <title>Phylogenetically driven sequencing of extremely halophilic archaea reveals strategies for static and dynamic osmo-response.</title>
        <authorList>
            <person name="Becker E.A."/>
            <person name="Seitzer P.M."/>
            <person name="Tritt A."/>
            <person name="Larsen D."/>
            <person name="Krusor M."/>
            <person name="Yao A.I."/>
            <person name="Wu D."/>
            <person name="Madern D."/>
            <person name="Eisen J.A."/>
            <person name="Darling A.E."/>
            <person name="Facciotti M.T."/>
        </authorList>
    </citation>
    <scope>NUCLEOTIDE SEQUENCE [LARGE SCALE GENOMIC DNA]</scope>
    <source>
        <strain evidence="1 2">JCM 14848</strain>
    </source>
</reference>
<dbReference type="OrthoDB" id="306916at2157"/>
<dbReference type="AlphaFoldDB" id="M0DB70"/>
<dbReference type="InterPro" id="IPR055998">
    <property type="entry name" value="DUF7576"/>
</dbReference>
<name>M0DB70_HALPD</name>
<comment type="caution">
    <text evidence="1">The sequence shown here is derived from an EMBL/GenBank/DDBJ whole genome shotgun (WGS) entry which is preliminary data.</text>
</comment>
<accession>M0DB70</accession>
<dbReference type="RefSeq" id="WP_008385977.1">
    <property type="nucleotide sequence ID" value="NZ_AOIV01000021.1"/>
</dbReference>
<sequence length="66" mass="7537">MPMFILCTEASTRCDRCGNPIETSDWYPMEKERDSDGELRLYSFCSDGCKEAWLDESEGVEEGETS</sequence>
<dbReference type="Pfam" id="PF24461">
    <property type="entry name" value="DUF7576"/>
    <property type="match status" value="1"/>
</dbReference>
<protein>
    <submittedName>
        <fullName evidence="1">YHS domain-containing protein</fullName>
    </submittedName>
</protein>
<evidence type="ECO:0000313" key="2">
    <source>
        <dbReference type="Proteomes" id="UP000011513"/>
    </source>
</evidence>
<gene>
    <name evidence="1" type="ORF">C474_08992</name>
</gene>
<dbReference type="EMBL" id="AOIV01000021">
    <property type="protein sequence ID" value="ELZ31424.1"/>
    <property type="molecule type" value="Genomic_DNA"/>
</dbReference>
<dbReference type="InParanoid" id="M0DB70"/>
<dbReference type="Proteomes" id="UP000011513">
    <property type="component" value="Unassembled WGS sequence"/>
</dbReference>
<proteinExistence type="predicted"/>
<evidence type="ECO:0000313" key="1">
    <source>
        <dbReference type="EMBL" id="ELZ31424.1"/>
    </source>
</evidence>
<organism evidence="1 2">
    <name type="scientific">Halogeometricum pallidum JCM 14848</name>
    <dbReference type="NCBI Taxonomy" id="1227487"/>
    <lineage>
        <taxon>Archaea</taxon>
        <taxon>Methanobacteriati</taxon>
        <taxon>Methanobacteriota</taxon>
        <taxon>Stenosarchaea group</taxon>
        <taxon>Halobacteria</taxon>
        <taxon>Halobacteriales</taxon>
        <taxon>Haloferacaceae</taxon>
        <taxon>Halogeometricum</taxon>
    </lineage>
</organism>
<keyword evidence="2" id="KW-1185">Reference proteome</keyword>